<dbReference type="EMBL" id="AJ937764">
    <property type="protein sequence ID" value="CAI78545.1"/>
    <property type="molecule type" value="Genomic_DNA"/>
</dbReference>
<proteinExistence type="inferred from homology"/>
<name>Q2Z020_9CHLR</name>
<protein>
    <recommendedName>
        <fullName evidence="5">Glycosylase</fullName>
    </recommendedName>
</protein>
<accession>Q2Z020</accession>
<sequence length="339" mass="38110">MNQPTIIGSALPNLPWQDIPAGEAGVVWRHNDNPITRWNPTPNTARIFNSAVVPYGDGFAGVFRADHKHGKANLHAGWSQDGLQWDIQDEEIHWIDESGTPYQPFYAYDPRVVKLDDIYYIIWCTEFGGPALGFGMTRDFKRFTRLENLTLPFNRNGVLFPRRVNGRYLLLSRPSDSGHTPFGDIYLSESPDLLYWGRHRRVMTRGGSGWWQGVKIGAGPIPIETSEGWLLFYHGVSGPCNGFVYSMGVTLLDLDNPARVLYRTRDYLLTPEKDYETTGFVPNVAFPCATLQDAATGRITIYYGAADTYVAVAYTRLDALLDHLKANSELNPGDAEDTR</sequence>
<dbReference type="SUPFAM" id="SSF75005">
    <property type="entry name" value="Arabinanase/levansucrase/invertase"/>
    <property type="match status" value="1"/>
</dbReference>
<evidence type="ECO:0000256" key="3">
    <source>
        <dbReference type="ARBA" id="ARBA00024356"/>
    </source>
</evidence>
<keyword evidence="1" id="KW-0328">Glycosyltransferase</keyword>
<evidence type="ECO:0000256" key="1">
    <source>
        <dbReference type="ARBA" id="ARBA00022676"/>
    </source>
</evidence>
<dbReference type="Pfam" id="PF04041">
    <property type="entry name" value="Glyco_hydro_130"/>
    <property type="match status" value="1"/>
</dbReference>
<dbReference type="AlphaFoldDB" id="Q2Z020"/>
<evidence type="ECO:0008006" key="5">
    <source>
        <dbReference type="Google" id="ProtNLM"/>
    </source>
</evidence>
<evidence type="ECO:0000313" key="4">
    <source>
        <dbReference type="EMBL" id="CAI78545.1"/>
    </source>
</evidence>
<dbReference type="GO" id="GO:0016757">
    <property type="term" value="F:glycosyltransferase activity"/>
    <property type="evidence" value="ECO:0007669"/>
    <property type="project" value="UniProtKB-KW"/>
</dbReference>
<dbReference type="InterPro" id="IPR023296">
    <property type="entry name" value="Glyco_hydro_beta-prop_sf"/>
</dbReference>
<dbReference type="Gene3D" id="2.115.10.20">
    <property type="entry name" value="Glycosyl hydrolase domain, family 43"/>
    <property type="match status" value="1"/>
</dbReference>
<organism evidence="4">
    <name type="scientific">uncultured Chloroflexota bacterium</name>
    <dbReference type="NCBI Taxonomy" id="166587"/>
    <lineage>
        <taxon>Bacteria</taxon>
        <taxon>Bacillati</taxon>
        <taxon>Chloroflexota</taxon>
        <taxon>environmental samples</taxon>
    </lineage>
</organism>
<comment type="similarity">
    <text evidence="3">Belongs to the glycosyl hydrolase 130 family.</text>
</comment>
<keyword evidence="2" id="KW-0808">Transferase</keyword>
<evidence type="ECO:0000256" key="2">
    <source>
        <dbReference type="ARBA" id="ARBA00022679"/>
    </source>
</evidence>
<dbReference type="PIRSF" id="PIRSF016202">
    <property type="entry name" value="PH1107"/>
    <property type="match status" value="1"/>
</dbReference>
<dbReference type="CDD" id="cd08993">
    <property type="entry name" value="GH130"/>
    <property type="match status" value="1"/>
</dbReference>
<dbReference type="PANTHER" id="PTHR34106:SF1">
    <property type="entry name" value="1,4-BETA-MANNOSYL-N-ACETYLGLUCOSAMINE PHOSPHORYLASE"/>
    <property type="match status" value="1"/>
</dbReference>
<reference evidence="4" key="1">
    <citation type="journal article" date="2005" name="Environ. Microbiol.">
        <title>Lateral gene transfer and phylogenetic assignment of environmental fosmid clones.</title>
        <authorList>
            <person name="Nesbo C.L."/>
            <person name="Boucher Y."/>
            <person name="Dlutek M."/>
            <person name="Doolittle F.W."/>
        </authorList>
    </citation>
    <scope>NUCLEOTIDE SEQUENCE</scope>
</reference>
<dbReference type="InterPro" id="IPR007184">
    <property type="entry name" value="Mannoside_phosphorylase"/>
</dbReference>
<dbReference type="PANTHER" id="PTHR34106">
    <property type="entry name" value="GLYCOSIDASE"/>
    <property type="match status" value="1"/>
</dbReference>